<organism evidence="2 3">
    <name type="scientific">Dactylosporangium sucinum</name>
    <dbReference type="NCBI Taxonomy" id="1424081"/>
    <lineage>
        <taxon>Bacteria</taxon>
        <taxon>Bacillati</taxon>
        <taxon>Actinomycetota</taxon>
        <taxon>Actinomycetes</taxon>
        <taxon>Micromonosporales</taxon>
        <taxon>Micromonosporaceae</taxon>
        <taxon>Dactylosporangium</taxon>
    </lineage>
</organism>
<sequence length="168" mass="19257">MSSEDSDRAAIRELVCRYCRGVDRLDMDLVRSCYHEGGIDHHTGFDGPVEDYIAWVEPKLRGFDGTMHLVANHLVEFAGSRALSETYGMAVHWGTPSDSPSVNFTSGFRYVDVVERRDGEWRILERYASREWTRSDANLFIPREGPGPAGRRDREDYVYRLRSQLLAP</sequence>
<name>A0A917X045_9ACTN</name>
<reference evidence="2" key="2">
    <citation type="submission" date="2020-09" db="EMBL/GenBank/DDBJ databases">
        <authorList>
            <person name="Sun Q."/>
            <person name="Ohkuma M."/>
        </authorList>
    </citation>
    <scope>NUCLEOTIDE SEQUENCE</scope>
    <source>
        <strain evidence="2">JCM 19831</strain>
    </source>
</reference>
<evidence type="ECO:0000313" key="2">
    <source>
        <dbReference type="EMBL" id="GGM46423.1"/>
    </source>
</evidence>
<dbReference type="EMBL" id="BMPI01000029">
    <property type="protein sequence ID" value="GGM46423.1"/>
    <property type="molecule type" value="Genomic_DNA"/>
</dbReference>
<dbReference type="Gene3D" id="3.10.450.50">
    <property type="match status" value="1"/>
</dbReference>
<feature type="domain" description="SnoaL-like" evidence="1">
    <location>
        <begin position="6"/>
        <end position="126"/>
    </location>
</feature>
<dbReference type="Pfam" id="PF13577">
    <property type="entry name" value="SnoaL_4"/>
    <property type="match status" value="1"/>
</dbReference>
<protein>
    <recommendedName>
        <fullName evidence="1">SnoaL-like domain-containing protein</fullName>
    </recommendedName>
</protein>
<keyword evidence="3" id="KW-1185">Reference proteome</keyword>
<proteinExistence type="predicted"/>
<comment type="caution">
    <text evidence="2">The sequence shown here is derived from an EMBL/GenBank/DDBJ whole genome shotgun (WGS) entry which is preliminary data.</text>
</comment>
<dbReference type="AlphaFoldDB" id="A0A917X045"/>
<accession>A0A917X045</accession>
<dbReference type="Proteomes" id="UP000642070">
    <property type="component" value="Unassembled WGS sequence"/>
</dbReference>
<evidence type="ECO:0000259" key="1">
    <source>
        <dbReference type="Pfam" id="PF13577"/>
    </source>
</evidence>
<dbReference type="InterPro" id="IPR037401">
    <property type="entry name" value="SnoaL-like"/>
</dbReference>
<evidence type="ECO:0000313" key="3">
    <source>
        <dbReference type="Proteomes" id="UP000642070"/>
    </source>
</evidence>
<dbReference type="InterPro" id="IPR032710">
    <property type="entry name" value="NTF2-like_dom_sf"/>
</dbReference>
<gene>
    <name evidence="2" type="ORF">GCM10007977_055180</name>
</gene>
<dbReference type="RefSeq" id="WP_190252861.1">
    <property type="nucleotide sequence ID" value="NZ_BMPI01000029.1"/>
</dbReference>
<dbReference type="SUPFAM" id="SSF54427">
    <property type="entry name" value="NTF2-like"/>
    <property type="match status" value="1"/>
</dbReference>
<reference evidence="2" key="1">
    <citation type="journal article" date="2014" name="Int. J. Syst. Evol. Microbiol.">
        <title>Complete genome sequence of Corynebacterium casei LMG S-19264T (=DSM 44701T), isolated from a smear-ripened cheese.</title>
        <authorList>
            <consortium name="US DOE Joint Genome Institute (JGI-PGF)"/>
            <person name="Walter F."/>
            <person name="Albersmeier A."/>
            <person name="Kalinowski J."/>
            <person name="Ruckert C."/>
        </authorList>
    </citation>
    <scope>NUCLEOTIDE SEQUENCE</scope>
    <source>
        <strain evidence="2">JCM 19831</strain>
    </source>
</reference>